<feature type="chain" id="PRO_5045874936" description="Lipoprotein" evidence="2">
    <location>
        <begin position="22"/>
        <end position="237"/>
    </location>
</feature>
<organism evidence="3 4">
    <name type="scientific">Chitinophaga chungangae</name>
    <dbReference type="NCBI Taxonomy" id="2821488"/>
    <lineage>
        <taxon>Bacteria</taxon>
        <taxon>Pseudomonadati</taxon>
        <taxon>Bacteroidota</taxon>
        <taxon>Chitinophagia</taxon>
        <taxon>Chitinophagales</taxon>
        <taxon>Chitinophagaceae</taxon>
        <taxon>Chitinophaga</taxon>
    </lineage>
</organism>
<dbReference type="EMBL" id="JAGHKP010000001">
    <property type="protein sequence ID" value="MBO9150718.1"/>
    <property type="molecule type" value="Genomic_DNA"/>
</dbReference>
<keyword evidence="2" id="KW-0732">Signal</keyword>
<protein>
    <recommendedName>
        <fullName evidence="5">Lipoprotein</fullName>
    </recommendedName>
</protein>
<keyword evidence="4" id="KW-1185">Reference proteome</keyword>
<evidence type="ECO:0000256" key="2">
    <source>
        <dbReference type="SAM" id="SignalP"/>
    </source>
</evidence>
<dbReference type="PROSITE" id="PS51257">
    <property type="entry name" value="PROKAR_LIPOPROTEIN"/>
    <property type="match status" value="1"/>
</dbReference>
<feature type="region of interest" description="Disordered" evidence="1">
    <location>
        <begin position="36"/>
        <end position="55"/>
    </location>
</feature>
<dbReference type="RefSeq" id="WP_209142240.1">
    <property type="nucleotide sequence ID" value="NZ_JAGHKP010000001.1"/>
</dbReference>
<evidence type="ECO:0008006" key="5">
    <source>
        <dbReference type="Google" id="ProtNLM"/>
    </source>
</evidence>
<proteinExistence type="predicted"/>
<gene>
    <name evidence="3" type="ORF">J7I43_00745</name>
</gene>
<evidence type="ECO:0000313" key="3">
    <source>
        <dbReference type="EMBL" id="MBO9150718.1"/>
    </source>
</evidence>
<accession>A0ABS3Y7S9</accession>
<evidence type="ECO:0000313" key="4">
    <source>
        <dbReference type="Proteomes" id="UP000679126"/>
    </source>
</evidence>
<sequence>MKTFLYLCLPVFLAACQSAQPATHEKDTLSVENVSADSAVAEPDEETPVSSRETGGINIHYPDEALVFTCYLTDPHVDNTNPDTIFIHPSELTETLSGAALRIRSDSVTNITVEQSHQTVAGISYQGETNVFHQWKYYRSGWQKVFGGEGEFLWSYQCNEISKEENERFPEVTMEEWKAAVGNFGGESALELVKNNKSINENASFITTYAIYLRITGKKKDGTSVTKYVVFYPAIGC</sequence>
<reference evidence="4" key="1">
    <citation type="submission" date="2021-03" db="EMBL/GenBank/DDBJ databases">
        <title>Assistant Professor.</title>
        <authorList>
            <person name="Huq M.A."/>
        </authorList>
    </citation>
    <scope>NUCLEOTIDE SEQUENCE [LARGE SCALE GENOMIC DNA]</scope>
    <source>
        <strain evidence="4">MAH-28</strain>
    </source>
</reference>
<dbReference type="Proteomes" id="UP000679126">
    <property type="component" value="Unassembled WGS sequence"/>
</dbReference>
<feature type="signal peptide" evidence="2">
    <location>
        <begin position="1"/>
        <end position="21"/>
    </location>
</feature>
<comment type="caution">
    <text evidence="3">The sequence shown here is derived from an EMBL/GenBank/DDBJ whole genome shotgun (WGS) entry which is preliminary data.</text>
</comment>
<evidence type="ECO:0000256" key="1">
    <source>
        <dbReference type="SAM" id="MobiDB-lite"/>
    </source>
</evidence>
<name>A0ABS3Y7S9_9BACT</name>